<dbReference type="EMBL" id="PUIA01000069">
    <property type="protein sequence ID" value="PQO25892.1"/>
    <property type="molecule type" value="Genomic_DNA"/>
</dbReference>
<reference evidence="2 3" key="1">
    <citation type="submission" date="2018-02" db="EMBL/GenBank/DDBJ databases">
        <title>Comparative genomes isolates from brazilian mangrove.</title>
        <authorList>
            <person name="Araujo J.E."/>
            <person name="Taketani R.G."/>
            <person name="Silva M.C.P."/>
            <person name="Loureco M.V."/>
            <person name="Andreote F.D."/>
        </authorList>
    </citation>
    <scope>NUCLEOTIDE SEQUENCE [LARGE SCALE GENOMIC DNA]</scope>
    <source>
        <strain evidence="2 3">HEX-2 MGV</strain>
    </source>
</reference>
<gene>
    <name evidence="2" type="ORF">C5Y96_20775</name>
</gene>
<protein>
    <recommendedName>
        <fullName evidence="4">DUF4190 domain-containing protein</fullName>
    </recommendedName>
</protein>
<organism evidence="2 3">
    <name type="scientific">Blastopirellula marina</name>
    <dbReference type="NCBI Taxonomy" id="124"/>
    <lineage>
        <taxon>Bacteria</taxon>
        <taxon>Pseudomonadati</taxon>
        <taxon>Planctomycetota</taxon>
        <taxon>Planctomycetia</taxon>
        <taxon>Pirellulales</taxon>
        <taxon>Pirellulaceae</taxon>
        <taxon>Blastopirellula</taxon>
    </lineage>
</organism>
<keyword evidence="1" id="KW-0812">Transmembrane</keyword>
<evidence type="ECO:0000313" key="2">
    <source>
        <dbReference type="EMBL" id="PQO25892.1"/>
    </source>
</evidence>
<dbReference type="Proteomes" id="UP000240009">
    <property type="component" value="Unassembled WGS sequence"/>
</dbReference>
<dbReference type="Gene3D" id="3.30.700.10">
    <property type="entry name" value="Glycoprotein, Type 4 Pilin"/>
    <property type="match status" value="1"/>
</dbReference>
<comment type="caution">
    <text evidence="2">The sequence shown here is derived from an EMBL/GenBank/DDBJ whole genome shotgun (WGS) entry which is preliminary data.</text>
</comment>
<dbReference type="RefSeq" id="WP_105357387.1">
    <property type="nucleotide sequence ID" value="NZ_PUIA01000069.1"/>
</dbReference>
<sequence>MCTRQCHETKSSSTNVLGAWGFGISLFGLLMTFGLLCPLGLLLSFFGLFAKKRGIAIAGTIIGGIGTTIVAVGIGSIAMAANAVHHYQVEVPKIQETRQILDTACVEIESYRQENNQLPEGIEGNKLVLQFEDAYGNAVRYEPEDDGKFAIRSAGIDGKFDTSDDLRMLNTERALNEPIASHGPHFHGQQWHVQKHHHNCGW</sequence>
<evidence type="ECO:0000313" key="3">
    <source>
        <dbReference type="Proteomes" id="UP000240009"/>
    </source>
</evidence>
<accession>A0A2S8F141</accession>
<evidence type="ECO:0008006" key="4">
    <source>
        <dbReference type="Google" id="ProtNLM"/>
    </source>
</evidence>
<dbReference type="OrthoDB" id="270731at2"/>
<feature type="transmembrane region" description="Helical" evidence="1">
    <location>
        <begin position="20"/>
        <end position="43"/>
    </location>
</feature>
<dbReference type="AlphaFoldDB" id="A0A2S8F141"/>
<keyword evidence="1" id="KW-0472">Membrane</keyword>
<name>A0A2S8F141_9BACT</name>
<evidence type="ECO:0000256" key="1">
    <source>
        <dbReference type="SAM" id="Phobius"/>
    </source>
</evidence>
<keyword evidence="1" id="KW-1133">Transmembrane helix</keyword>
<proteinExistence type="predicted"/>
<feature type="transmembrane region" description="Helical" evidence="1">
    <location>
        <begin position="55"/>
        <end position="81"/>
    </location>
</feature>